<sequence length="709" mass="81629">MDKISRITFALKASTQLDMASNQVPPKYSHRELFEVWRNEVDNEKKTTCVYMYIAQKLNLDNCDEFVSSIKKQSDNFCAYLKMKWTQAYRCKETFYKKNQTWLDRDFVINNASQVEPLPSISKEPGNVTIGRPKKLFRESSNKTKTRRMASIIAQHSPKELSFATETCLQSQGKQDAATMMAEIVSSSTRATKVKQAYKRKQNDLPQRINNEQVLPSFVDNRMTKKQYIRLLSKEHNANIYPTYKDILQTKEQCYPSEIIVSEKCAEVELQSLIDHTITRLVSVQYDVIKQSLETMDISALPILVIFKWGCDGSSGHSRWTEEHDTHDDSYISSESEYLDGEDDNLQEEAKNIPAKAECLQTDDLPQAPQPVYEEKVKRQRKKPSRCGIANICARSIGEDELTYAEAISGPEKQHWLQAMAEELQSFEDNQVWEIVDAPDSASVVQCKWVLKKKFDCDDKVRYRASLVAKSFTQKAGVDYQETFSLVIRQSTLRLLFALSVQLDTDITHLDVTTAFLNGCLKESIFMHLPEDFPVQDSTKGQVKQYLGMIINIDKSSNVITVDQEHYIEQLLKKFDMSDCNMANTPIECKLNVEKSNICEDKLPYQELMGSLMYLAVLTRSDIAYSVSYLSQFDNCYSYTHWNYAKKILKYLSKTKHYCLRYSKKKEQNWKDMQMRTGLVMPLIDVPALGFALLNPGLLFLGKVRSKDQ</sequence>
<dbReference type="OrthoDB" id="6733179at2759"/>
<evidence type="ECO:0000313" key="4">
    <source>
        <dbReference type="Proteomes" id="UP000801492"/>
    </source>
</evidence>
<dbReference type="PANTHER" id="PTHR11439:SF483">
    <property type="entry name" value="PEPTIDE SYNTHASE GLIP-LIKE, PUTATIVE (AFU_ORTHOLOGUE AFUA_3G12920)-RELATED"/>
    <property type="match status" value="1"/>
</dbReference>
<feature type="domain" description="Reverse transcriptase Ty1/copia-type" evidence="2">
    <location>
        <begin position="430"/>
        <end position="536"/>
    </location>
</feature>
<comment type="caution">
    <text evidence="3">The sequence shown here is derived from an EMBL/GenBank/DDBJ whole genome shotgun (WGS) entry which is preliminary data.</text>
</comment>
<name>A0A8K0DGA1_IGNLU</name>
<evidence type="ECO:0000313" key="3">
    <source>
        <dbReference type="EMBL" id="KAF2905648.1"/>
    </source>
</evidence>
<feature type="transmembrane region" description="Helical" evidence="1">
    <location>
        <begin position="679"/>
        <end position="701"/>
    </location>
</feature>
<keyword evidence="1" id="KW-0472">Membrane</keyword>
<dbReference type="AlphaFoldDB" id="A0A8K0DGA1"/>
<dbReference type="EMBL" id="VTPC01000478">
    <property type="protein sequence ID" value="KAF2905648.1"/>
    <property type="molecule type" value="Genomic_DNA"/>
</dbReference>
<proteinExistence type="predicted"/>
<gene>
    <name evidence="3" type="ORF">ILUMI_00526</name>
</gene>
<protein>
    <recommendedName>
        <fullName evidence="2">Reverse transcriptase Ty1/copia-type domain-containing protein</fullName>
    </recommendedName>
</protein>
<organism evidence="3 4">
    <name type="scientific">Ignelater luminosus</name>
    <name type="common">Cucubano</name>
    <name type="synonym">Pyrophorus luminosus</name>
    <dbReference type="NCBI Taxonomy" id="2038154"/>
    <lineage>
        <taxon>Eukaryota</taxon>
        <taxon>Metazoa</taxon>
        <taxon>Ecdysozoa</taxon>
        <taxon>Arthropoda</taxon>
        <taxon>Hexapoda</taxon>
        <taxon>Insecta</taxon>
        <taxon>Pterygota</taxon>
        <taxon>Neoptera</taxon>
        <taxon>Endopterygota</taxon>
        <taxon>Coleoptera</taxon>
        <taxon>Polyphaga</taxon>
        <taxon>Elateriformia</taxon>
        <taxon>Elateroidea</taxon>
        <taxon>Elateridae</taxon>
        <taxon>Agrypninae</taxon>
        <taxon>Pyrophorini</taxon>
        <taxon>Ignelater</taxon>
    </lineage>
</organism>
<accession>A0A8K0DGA1</accession>
<keyword evidence="4" id="KW-1185">Reference proteome</keyword>
<dbReference type="Pfam" id="PF07727">
    <property type="entry name" value="RVT_2"/>
    <property type="match status" value="1"/>
</dbReference>
<dbReference type="InterPro" id="IPR013103">
    <property type="entry name" value="RVT_2"/>
</dbReference>
<dbReference type="PANTHER" id="PTHR11439">
    <property type="entry name" value="GAG-POL-RELATED RETROTRANSPOSON"/>
    <property type="match status" value="1"/>
</dbReference>
<evidence type="ECO:0000259" key="2">
    <source>
        <dbReference type="Pfam" id="PF07727"/>
    </source>
</evidence>
<keyword evidence="1" id="KW-0812">Transmembrane</keyword>
<keyword evidence="1" id="KW-1133">Transmembrane helix</keyword>
<reference evidence="3" key="1">
    <citation type="submission" date="2019-08" db="EMBL/GenBank/DDBJ databases">
        <title>The genome of the North American firefly Photinus pyralis.</title>
        <authorList>
            <consortium name="Photinus pyralis genome working group"/>
            <person name="Fallon T.R."/>
            <person name="Sander Lower S.E."/>
            <person name="Weng J.-K."/>
        </authorList>
    </citation>
    <scope>NUCLEOTIDE SEQUENCE</scope>
    <source>
        <strain evidence="3">TRF0915ILg1</strain>
        <tissue evidence="3">Whole body</tissue>
    </source>
</reference>
<evidence type="ECO:0000256" key="1">
    <source>
        <dbReference type="SAM" id="Phobius"/>
    </source>
</evidence>
<dbReference type="Proteomes" id="UP000801492">
    <property type="component" value="Unassembled WGS sequence"/>
</dbReference>